<dbReference type="Proteomes" id="UP000657918">
    <property type="component" value="Chromosome 4"/>
</dbReference>
<protein>
    <submittedName>
        <fullName evidence="1">Uncharacterized protein</fullName>
    </submittedName>
</protein>
<reference evidence="1 2" key="1">
    <citation type="submission" date="2020-10" db="EMBL/GenBank/DDBJ databases">
        <title>Plant Genome Project.</title>
        <authorList>
            <person name="Zhang R.-G."/>
        </authorList>
    </citation>
    <scope>NUCLEOTIDE SEQUENCE [LARGE SCALE GENOMIC DNA]</scope>
    <source>
        <strain evidence="1">FAFU-HL-1</strain>
        <tissue evidence="1">Leaf</tissue>
    </source>
</reference>
<evidence type="ECO:0000313" key="2">
    <source>
        <dbReference type="Proteomes" id="UP000657918"/>
    </source>
</evidence>
<gene>
    <name evidence="1" type="ORF">SADUNF_Sadunf04G0133500</name>
</gene>
<evidence type="ECO:0000313" key="1">
    <source>
        <dbReference type="EMBL" id="KAF9684586.1"/>
    </source>
</evidence>
<dbReference type="OrthoDB" id="855556at2759"/>
<sequence length="140" mass="15781">MADDGYVIEAFKQLPIKKELFNQLHQHVVVAKLFDESEEAYRLRCFAELHMKLRSDTRQGFNNEFRGNTVQVAQQILEGIVGGGEESSLTLEFFKVKTLDLQGANEVGTGRKICLQDMSFWGIFPVNAGVGKGQILTRDE</sequence>
<comment type="caution">
    <text evidence="1">The sequence shown here is derived from an EMBL/GenBank/DDBJ whole genome shotgun (WGS) entry which is preliminary data.</text>
</comment>
<name>A0A835KER9_9ROSI</name>
<proteinExistence type="predicted"/>
<keyword evidence="2" id="KW-1185">Reference proteome</keyword>
<dbReference type="AlphaFoldDB" id="A0A835KER9"/>
<accession>A0A835KER9</accession>
<organism evidence="1 2">
    <name type="scientific">Salix dunnii</name>
    <dbReference type="NCBI Taxonomy" id="1413687"/>
    <lineage>
        <taxon>Eukaryota</taxon>
        <taxon>Viridiplantae</taxon>
        <taxon>Streptophyta</taxon>
        <taxon>Embryophyta</taxon>
        <taxon>Tracheophyta</taxon>
        <taxon>Spermatophyta</taxon>
        <taxon>Magnoliopsida</taxon>
        <taxon>eudicotyledons</taxon>
        <taxon>Gunneridae</taxon>
        <taxon>Pentapetalae</taxon>
        <taxon>rosids</taxon>
        <taxon>fabids</taxon>
        <taxon>Malpighiales</taxon>
        <taxon>Salicaceae</taxon>
        <taxon>Saliceae</taxon>
        <taxon>Salix</taxon>
    </lineage>
</organism>
<dbReference type="EMBL" id="JADGMS010000004">
    <property type="protein sequence ID" value="KAF9684586.1"/>
    <property type="molecule type" value="Genomic_DNA"/>
</dbReference>